<keyword evidence="2" id="KW-1133">Transmembrane helix</keyword>
<evidence type="ECO:0008006" key="5">
    <source>
        <dbReference type="Google" id="ProtNLM"/>
    </source>
</evidence>
<organism evidence="3 4">
    <name type="scientific">Desulfofustis limnaeus</name>
    <dbReference type="NCBI Taxonomy" id="2740163"/>
    <lineage>
        <taxon>Bacteria</taxon>
        <taxon>Pseudomonadati</taxon>
        <taxon>Thermodesulfobacteriota</taxon>
        <taxon>Desulfobulbia</taxon>
        <taxon>Desulfobulbales</taxon>
        <taxon>Desulfocapsaceae</taxon>
        <taxon>Desulfofustis</taxon>
    </lineage>
</organism>
<evidence type="ECO:0000313" key="4">
    <source>
        <dbReference type="Proteomes" id="UP000830055"/>
    </source>
</evidence>
<protein>
    <recommendedName>
        <fullName evidence="5">Lipoprotein</fullName>
    </recommendedName>
</protein>
<evidence type="ECO:0000256" key="1">
    <source>
        <dbReference type="SAM" id="MobiDB-lite"/>
    </source>
</evidence>
<keyword evidence="2" id="KW-0812">Transmembrane</keyword>
<proteinExistence type="predicted"/>
<keyword evidence="4" id="KW-1185">Reference proteome</keyword>
<feature type="compositionally biased region" description="Low complexity" evidence="1">
    <location>
        <begin position="68"/>
        <end position="86"/>
    </location>
</feature>
<dbReference type="EMBL" id="AP025516">
    <property type="protein sequence ID" value="BDD86461.1"/>
    <property type="molecule type" value="Genomic_DNA"/>
</dbReference>
<gene>
    <name evidence="3" type="ORF">DPPLL_08260</name>
</gene>
<dbReference type="Proteomes" id="UP000830055">
    <property type="component" value="Chromosome"/>
</dbReference>
<keyword evidence="2" id="KW-0472">Membrane</keyword>
<sequence>MVVYSSILDWAVARRINRDSIHFLITGGALIMRTTYFFMALLAVGLVLTSCDGGSDDSSSTGGSGEVAATTTAPTTQTTDTTTSSKTASGKVTLDAFDDFSCSGNWTDRDGALGLKPYSGSGSCSASFPGPSGRYRISIKVQTEYDGRSPYRVSINGQTIKEGEYSLSSSLHCDCPHDDWRSVCPDRSATIDCGTHSLNTGDNIGFWGDDVYPCGDDHGAYAKWHYMTFTLVN</sequence>
<evidence type="ECO:0000313" key="3">
    <source>
        <dbReference type="EMBL" id="BDD86461.1"/>
    </source>
</evidence>
<evidence type="ECO:0000256" key="2">
    <source>
        <dbReference type="SAM" id="Phobius"/>
    </source>
</evidence>
<reference evidence="3 4" key="1">
    <citation type="submission" date="2022-01" db="EMBL/GenBank/DDBJ databases">
        <title>Desulfofustis limnae sp. nov., a novel mesophilic sulfate-reducing bacterium isolated from marsh soil.</title>
        <authorList>
            <person name="Watanabe M."/>
            <person name="Takahashi A."/>
            <person name="Kojima H."/>
            <person name="Fukui M."/>
        </authorList>
    </citation>
    <scope>NUCLEOTIDE SEQUENCE [LARGE SCALE GENOMIC DNA]</scope>
    <source>
        <strain evidence="3 4">PPLL</strain>
    </source>
</reference>
<feature type="region of interest" description="Disordered" evidence="1">
    <location>
        <begin position="57"/>
        <end position="86"/>
    </location>
</feature>
<feature type="transmembrane region" description="Helical" evidence="2">
    <location>
        <begin position="21"/>
        <end position="48"/>
    </location>
</feature>
<name>A0ABM7W691_9BACT</name>
<accession>A0ABM7W691</accession>